<name>A0ABQ5CTJ6_9ASTR</name>
<sequence length="175" mass="18988">MIMFIKFIYGNVATSSKGYVESVQYLKEAGWADGGRVIACTQPRRLAVQVQDGFVSFIAIDKHQKCFIVRLRLLTSPGTPLVPSSDGREAQPSLVTAKSGTSFKLSSVSKLHLSVAQSESNYPSRPARSSLVTRPSISTTPQYTIYSSRNTNILNTSSASVSSYIRPSTPTTSDT</sequence>
<accession>A0ABQ5CTJ6</accession>
<reference evidence="1" key="1">
    <citation type="journal article" date="2022" name="Int. J. Mol. Sci.">
        <title>Draft Genome of Tanacetum Coccineum: Genomic Comparison of Closely Related Tanacetum-Family Plants.</title>
        <authorList>
            <person name="Yamashiro T."/>
            <person name="Shiraishi A."/>
            <person name="Nakayama K."/>
            <person name="Satake H."/>
        </authorList>
    </citation>
    <scope>NUCLEOTIDE SEQUENCE</scope>
</reference>
<gene>
    <name evidence="1" type="ORF">Tco_0910676</name>
</gene>
<proteinExistence type="predicted"/>
<evidence type="ECO:0000313" key="1">
    <source>
        <dbReference type="EMBL" id="GJT30401.1"/>
    </source>
</evidence>
<evidence type="ECO:0000313" key="2">
    <source>
        <dbReference type="Proteomes" id="UP001151760"/>
    </source>
</evidence>
<organism evidence="1 2">
    <name type="scientific">Tanacetum coccineum</name>
    <dbReference type="NCBI Taxonomy" id="301880"/>
    <lineage>
        <taxon>Eukaryota</taxon>
        <taxon>Viridiplantae</taxon>
        <taxon>Streptophyta</taxon>
        <taxon>Embryophyta</taxon>
        <taxon>Tracheophyta</taxon>
        <taxon>Spermatophyta</taxon>
        <taxon>Magnoliopsida</taxon>
        <taxon>eudicotyledons</taxon>
        <taxon>Gunneridae</taxon>
        <taxon>Pentapetalae</taxon>
        <taxon>asterids</taxon>
        <taxon>campanulids</taxon>
        <taxon>Asterales</taxon>
        <taxon>Asteraceae</taxon>
        <taxon>Asteroideae</taxon>
        <taxon>Anthemideae</taxon>
        <taxon>Anthemidinae</taxon>
        <taxon>Tanacetum</taxon>
    </lineage>
</organism>
<dbReference type="PANTHER" id="PTHR31949">
    <property type="entry name" value="GASTRIC MUCIN-LIKE PROTEIN"/>
    <property type="match status" value="1"/>
</dbReference>
<dbReference type="PANTHER" id="PTHR31949:SF2">
    <property type="entry name" value="OS05G0480600 PROTEIN"/>
    <property type="match status" value="1"/>
</dbReference>
<reference evidence="1" key="2">
    <citation type="submission" date="2022-01" db="EMBL/GenBank/DDBJ databases">
        <authorList>
            <person name="Yamashiro T."/>
            <person name="Shiraishi A."/>
            <person name="Satake H."/>
            <person name="Nakayama K."/>
        </authorList>
    </citation>
    <scope>NUCLEOTIDE SEQUENCE</scope>
</reference>
<comment type="caution">
    <text evidence="1">The sequence shown here is derived from an EMBL/GenBank/DDBJ whole genome shotgun (WGS) entry which is preliminary data.</text>
</comment>
<protein>
    <submittedName>
        <fullName evidence="1">Uncharacterized protein</fullName>
    </submittedName>
</protein>
<dbReference type="EMBL" id="BQNB010014622">
    <property type="protein sequence ID" value="GJT30401.1"/>
    <property type="molecule type" value="Genomic_DNA"/>
</dbReference>
<dbReference type="Proteomes" id="UP001151760">
    <property type="component" value="Unassembled WGS sequence"/>
</dbReference>
<keyword evidence="2" id="KW-1185">Reference proteome</keyword>